<organism evidence="3">
    <name type="scientific">Skeletonema marinoi</name>
    <dbReference type="NCBI Taxonomy" id="267567"/>
    <lineage>
        <taxon>Eukaryota</taxon>
        <taxon>Sar</taxon>
        <taxon>Stramenopiles</taxon>
        <taxon>Ochrophyta</taxon>
        <taxon>Bacillariophyta</taxon>
        <taxon>Coscinodiscophyceae</taxon>
        <taxon>Thalassiosirophycidae</taxon>
        <taxon>Thalassiosirales</taxon>
        <taxon>Skeletonemataceae</taxon>
        <taxon>Skeletonema</taxon>
        <taxon>Skeletonema marinoi-dohrnii complex</taxon>
    </lineage>
</organism>
<feature type="transmembrane region" description="Helical" evidence="2">
    <location>
        <begin position="328"/>
        <end position="346"/>
    </location>
</feature>
<proteinExistence type="predicted"/>
<keyword evidence="2" id="KW-0812">Transmembrane</keyword>
<feature type="transmembrane region" description="Helical" evidence="2">
    <location>
        <begin position="235"/>
        <end position="252"/>
    </location>
</feature>
<dbReference type="AlphaFoldDB" id="A0A7S2LFU2"/>
<feature type="transmembrane region" description="Helical" evidence="2">
    <location>
        <begin position="259"/>
        <end position="282"/>
    </location>
</feature>
<feature type="compositionally biased region" description="Acidic residues" evidence="1">
    <location>
        <begin position="362"/>
        <end position="375"/>
    </location>
</feature>
<dbReference type="EMBL" id="HBGZ01016446">
    <property type="protein sequence ID" value="CAD9605167.1"/>
    <property type="molecule type" value="Transcribed_RNA"/>
</dbReference>
<evidence type="ECO:0000313" key="3">
    <source>
        <dbReference type="EMBL" id="CAD9605167.1"/>
    </source>
</evidence>
<accession>A0A7S2LFU2</accession>
<feature type="region of interest" description="Disordered" evidence="1">
    <location>
        <begin position="362"/>
        <end position="381"/>
    </location>
</feature>
<keyword evidence="2" id="KW-1133">Transmembrane helix</keyword>
<name>A0A7S2LFU2_9STRA</name>
<evidence type="ECO:0000256" key="1">
    <source>
        <dbReference type="SAM" id="MobiDB-lite"/>
    </source>
</evidence>
<protein>
    <submittedName>
        <fullName evidence="3">Uncharacterized protein</fullName>
    </submittedName>
</protein>
<keyword evidence="2" id="KW-0472">Membrane</keyword>
<gene>
    <name evidence="3" type="ORF">SMAR0320_LOCUS11761</name>
</gene>
<feature type="transmembrane region" description="Helical" evidence="2">
    <location>
        <begin position="288"/>
        <end position="308"/>
    </location>
</feature>
<feature type="transmembrane region" description="Helical" evidence="2">
    <location>
        <begin position="86"/>
        <end position="108"/>
    </location>
</feature>
<feature type="transmembrane region" description="Helical" evidence="2">
    <location>
        <begin position="149"/>
        <end position="170"/>
    </location>
</feature>
<evidence type="ECO:0000256" key="2">
    <source>
        <dbReference type="SAM" id="Phobius"/>
    </source>
</evidence>
<reference evidence="3" key="1">
    <citation type="submission" date="2021-01" db="EMBL/GenBank/DDBJ databases">
        <authorList>
            <person name="Corre E."/>
            <person name="Pelletier E."/>
            <person name="Niang G."/>
            <person name="Scheremetjew M."/>
            <person name="Finn R."/>
            <person name="Kale V."/>
            <person name="Holt S."/>
            <person name="Cochrane G."/>
            <person name="Meng A."/>
            <person name="Brown T."/>
            <person name="Cohen L."/>
        </authorList>
    </citation>
    <scope>NUCLEOTIDE SEQUENCE</scope>
    <source>
        <strain evidence="3">SM1012Den-03</strain>
    </source>
</reference>
<sequence>MEMESKSTPVTGDYIAHTDGSAAEQTAVNFEDPRIKSLRLINALSYALTVMVSLGSIHTSVNDEYDDYEVWITNQTLLSVAPYTQYIWYILFLLQGLFIAASFLPSLWSSELLGYNVLAAQTGYKHPLPVVHYPALCASTLMMMYSAKLNLMSMAFLGSCASTYFLVSIIKYQLDNDTTPPEEETFGEITKWFQRRITPASTLQLDDVTSPDVTDEKTLKDRIQQYFFLKLPFELYAGFNLALNVSFLNIIIHKLIASAVFNLVLASASLLFLLGVGCYVSWTEKKGLSYGIGGGLAWYMFGVFFQLINPSAPIMMTYSEEAIDAAKYMSVIFANVLLSTVAIRAVKNVINVNVVRVDEVEDGLEDEEEEEDDVSAEYTQV</sequence>